<feature type="compositionally biased region" description="Polar residues" evidence="1">
    <location>
        <begin position="256"/>
        <end position="265"/>
    </location>
</feature>
<evidence type="ECO:0000313" key="3">
    <source>
        <dbReference type="Proteomes" id="UP000028995"/>
    </source>
</evidence>
<feature type="region of interest" description="Disordered" evidence="1">
    <location>
        <begin position="140"/>
        <end position="292"/>
    </location>
</feature>
<comment type="caution">
    <text evidence="2">The sequence shown here is derived from an EMBL/GenBank/DDBJ whole genome shotgun (WGS) entry which is preliminary data.</text>
</comment>
<gene>
    <name evidence="2" type="ORF">BCHO_1000</name>
</gene>
<name>A0A087AGD9_9BIFI</name>
<organism evidence="2 3">
    <name type="scientific">Bifidobacterium choerinum</name>
    <dbReference type="NCBI Taxonomy" id="35760"/>
    <lineage>
        <taxon>Bacteria</taxon>
        <taxon>Bacillati</taxon>
        <taxon>Actinomycetota</taxon>
        <taxon>Actinomycetes</taxon>
        <taxon>Bifidobacteriales</taxon>
        <taxon>Bifidobacteriaceae</taxon>
        <taxon>Bifidobacterium</taxon>
    </lineage>
</organism>
<dbReference type="EMBL" id="JGYU01000003">
    <property type="protein sequence ID" value="KFI57839.1"/>
    <property type="molecule type" value="Genomic_DNA"/>
</dbReference>
<dbReference type="STRING" id="35760.BCHO_1000"/>
<accession>A0A087AGD9</accession>
<dbReference type="AlphaFoldDB" id="A0A087AGD9"/>
<reference evidence="2 3" key="1">
    <citation type="submission" date="2014-03" db="EMBL/GenBank/DDBJ databases">
        <title>Genomics of Bifidobacteria.</title>
        <authorList>
            <person name="Ventura M."/>
            <person name="Milani C."/>
            <person name="Lugli G.A."/>
        </authorList>
    </citation>
    <scope>NUCLEOTIDE SEQUENCE [LARGE SCALE GENOMIC DNA]</scope>
    <source>
        <strain evidence="2 3">LMG 10510</strain>
    </source>
</reference>
<sequence>MTGVASARVTSSAGVVSAGVVGAGVVGADGVGVVGAGVVSAGVVEADVKLMEAATVGLAGVVGMAEWFGLAGLAELVEWDGIAKLVGSKGPAGSVSGVRMVAGSPCETVVAGSVGSMCSVMGSTVAPLLFPPHIERPASPSIDQFDGTGRNKAGLRVGSSNRPTGWDEAGETIDQFDGTGRNGTGFRELPSTGPTGRDATGPIRGCFHRQARRNGTKRAVLSTGPTGRDATGPVRGRFHRQARRNGMPAGWFPGGTISQSDGTGHNRTRPRAPPSTGPAKRDATGGYVNRPI</sequence>
<feature type="compositionally biased region" description="Basic residues" evidence="1">
    <location>
        <begin position="206"/>
        <end position="216"/>
    </location>
</feature>
<dbReference type="Proteomes" id="UP000028995">
    <property type="component" value="Unassembled WGS sequence"/>
</dbReference>
<protein>
    <submittedName>
        <fullName evidence="2">Uncharacterized protein</fullName>
    </submittedName>
</protein>
<keyword evidence="3" id="KW-1185">Reference proteome</keyword>
<evidence type="ECO:0000313" key="2">
    <source>
        <dbReference type="EMBL" id="KFI57839.1"/>
    </source>
</evidence>
<evidence type="ECO:0000256" key="1">
    <source>
        <dbReference type="SAM" id="MobiDB-lite"/>
    </source>
</evidence>
<proteinExistence type="predicted"/>